<feature type="transmembrane region" description="Helical" evidence="1">
    <location>
        <begin position="130"/>
        <end position="146"/>
    </location>
</feature>
<dbReference type="InterPro" id="IPR046278">
    <property type="entry name" value="DUF6311"/>
</dbReference>
<proteinExistence type="predicted"/>
<evidence type="ECO:0000256" key="1">
    <source>
        <dbReference type="SAM" id="Phobius"/>
    </source>
</evidence>
<sequence>MRPLHRSPIDMAVIALLAALLFVAFFNVAMLDPTNIGWLLRGTDNAENALGVHAWLADPAAHGFRTHLLGAPEGVSLLFTDSNPLLALVVAPVARDVGGDLQFVGPWFLACLILHLVLARALLAPYAKTPLALWCGVLLLTLLPTLYVRQVHANLCAHWLILWALWVYVDPRRAGDWRWWLAVLGVAAAMHSYLLVMVAAIWGSAMLERFVAAPDWRRRAGLALGAAGALCLVAAILAMLVDRGAILSSGTYGRFGMPVDAVWNPALQGLSAFLPAHAQAADRQMEAFQYLGAGLLLLIVATPLILWRSAPAPAIAALHRRLLWLVPALVVLTLLAISHRVDFAGRTLFTLPLSQAGLALLDPVRASSRLFWPVAYVLVFVAITAAYRLSSRRAALVLAGALALQVVDMIPLSAMMRHDAAIAGDRDKWKRTRDPRWTAAIAAARDVTFMPPDATEQLDLFQEVAWRAVDARKPVRLVYQARTSAETARRLAQEQRDFEAGRLDPHRLYVLLPDARVPAAAQGRVATLDGVRVILPL</sequence>
<comment type="caution">
    <text evidence="4">The sequence shown here is derived from an EMBL/GenBank/DDBJ whole genome shotgun (WGS) entry which is preliminary data.</text>
</comment>
<dbReference type="Pfam" id="PF19830">
    <property type="entry name" value="DUF6311"/>
    <property type="match status" value="1"/>
</dbReference>
<feature type="transmembrane region" description="Helical" evidence="1">
    <location>
        <begin position="394"/>
        <end position="416"/>
    </location>
</feature>
<feature type="transmembrane region" description="Helical" evidence="1">
    <location>
        <begin position="104"/>
        <end position="123"/>
    </location>
</feature>
<name>A0ABT8ZYX1_9SPHN</name>
<feature type="domain" description="DUF6311" evidence="3">
    <location>
        <begin position="436"/>
        <end position="535"/>
    </location>
</feature>
<keyword evidence="1" id="KW-0472">Membrane</keyword>
<accession>A0ABT8ZYX1</accession>
<feature type="transmembrane region" description="Helical" evidence="1">
    <location>
        <begin position="370"/>
        <end position="387"/>
    </location>
</feature>
<feature type="transmembrane region" description="Helical" evidence="1">
    <location>
        <begin position="222"/>
        <end position="241"/>
    </location>
</feature>
<feature type="transmembrane region" description="Helical" evidence="1">
    <location>
        <begin position="12"/>
        <end position="31"/>
    </location>
</feature>
<feature type="domain" description="DUF6311" evidence="2">
    <location>
        <begin position="15"/>
        <end position="409"/>
    </location>
</feature>
<dbReference type="RefSeq" id="WP_304560425.1">
    <property type="nucleotide sequence ID" value="NZ_JAUQSZ010000003.1"/>
</dbReference>
<evidence type="ECO:0000259" key="3">
    <source>
        <dbReference type="Pfam" id="PF25853"/>
    </source>
</evidence>
<feature type="transmembrane region" description="Helical" evidence="1">
    <location>
        <begin position="322"/>
        <end position="341"/>
    </location>
</feature>
<dbReference type="InterPro" id="IPR058671">
    <property type="entry name" value="DUF6311_C"/>
</dbReference>
<evidence type="ECO:0000313" key="5">
    <source>
        <dbReference type="Proteomes" id="UP001176468"/>
    </source>
</evidence>
<feature type="transmembrane region" description="Helical" evidence="1">
    <location>
        <begin position="287"/>
        <end position="310"/>
    </location>
</feature>
<protein>
    <submittedName>
        <fullName evidence="4">DUF6311 domain-containing protein</fullName>
    </submittedName>
</protein>
<evidence type="ECO:0000259" key="2">
    <source>
        <dbReference type="Pfam" id="PF19830"/>
    </source>
</evidence>
<reference evidence="4" key="1">
    <citation type="submission" date="2023-07" db="EMBL/GenBank/DDBJ databases">
        <authorList>
            <person name="Kim M.K."/>
        </authorList>
    </citation>
    <scope>NUCLEOTIDE SEQUENCE</scope>
    <source>
        <strain evidence="4">CA1-15</strain>
    </source>
</reference>
<keyword evidence="1" id="KW-1133">Transmembrane helix</keyword>
<dbReference type="Proteomes" id="UP001176468">
    <property type="component" value="Unassembled WGS sequence"/>
</dbReference>
<dbReference type="Pfam" id="PF25853">
    <property type="entry name" value="DUF6311_C"/>
    <property type="match status" value="1"/>
</dbReference>
<evidence type="ECO:0000313" key="4">
    <source>
        <dbReference type="EMBL" id="MDO7841971.1"/>
    </source>
</evidence>
<gene>
    <name evidence="4" type="ORF">Q5H94_06520</name>
</gene>
<feature type="transmembrane region" description="Helical" evidence="1">
    <location>
        <begin position="181"/>
        <end position="202"/>
    </location>
</feature>
<dbReference type="EMBL" id="JAUQSZ010000003">
    <property type="protein sequence ID" value="MDO7841971.1"/>
    <property type="molecule type" value="Genomic_DNA"/>
</dbReference>
<keyword evidence="5" id="KW-1185">Reference proteome</keyword>
<keyword evidence="1" id="KW-0812">Transmembrane</keyword>
<organism evidence="4 5">
    <name type="scientific">Sphingomonas immobilis</name>
    <dbReference type="NCBI Taxonomy" id="3063997"/>
    <lineage>
        <taxon>Bacteria</taxon>
        <taxon>Pseudomonadati</taxon>
        <taxon>Pseudomonadota</taxon>
        <taxon>Alphaproteobacteria</taxon>
        <taxon>Sphingomonadales</taxon>
        <taxon>Sphingomonadaceae</taxon>
        <taxon>Sphingomonas</taxon>
    </lineage>
</organism>